<proteinExistence type="predicted"/>
<evidence type="ECO:0000313" key="3">
    <source>
        <dbReference type="Proteomes" id="UP000887567"/>
    </source>
</evidence>
<keyword evidence="3" id="KW-1185">Reference proteome</keyword>
<dbReference type="PROSITE" id="PS50017">
    <property type="entry name" value="DEATH_DOMAIN"/>
    <property type="match status" value="1"/>
</dbReference>
<dbReference type="InterPro" id="IPR000488">
    <property type="entry name" value="Death_dom"/>
</dbReference>
<reference evidence="2" key="1">
    <citation type="submission" date="2022-11" db="UniProtKB">
        <authorList>
            <consortium name="EnsemblMetazoa"/>
        </authorList>
    </citation>
    <scope>IDENTIFICATION</scope>
</reference>
<sequence length="199" mass="22323">MALKLDSASAPTCTWIDFGLELGITRDKLKEFEMYTNYNPTEALFRYLYTASAKPLKASLIVGYFEKMDRQDILEVIKQTILSSDIDSKDAKDIFKHGSKLLETTARKLNEDSPGVGGWKGLASHLIADQYIDDPDIISKLEPPQRHEIHSPTKKIIEWLSANKLDVSIGELIAKCEEVGRNDAVKILIGHYSRAVGKK</sequence>
<dbReference type="OrthoDB" id="5988886at2759"/>
<dbReference type="Proteomes" id="UP000887567">
    <property type="component" value="Unplaced"/>
</dbReference>
<name>A0A913XC58_EXADI</name>
<dbReference type="KEGG" id="epa:110240770"/>
<dbReference type="Gene3D" id="1.10.533.10">
    <property type="entry name" value="Death Domain, Fas"/>
    <property type="match status" value="2"/>
</dbReference>
<accession>A0A913XC58</accession>
<organism evidence="2 3">
    <name type="scientific">Exaiptasia diaphana</name>
    <name type="common">Tropical sea anemone</name>
    <name type="synonym">Aiptasia pulchella</name>
    <dbReference type="NCBI Taxonomy" id="2652724"/>
    <lineage>
        <taxon>Eukaryota</taxon>
        <taxon>Metazoa</taxon>
        <taxon>Cnidaria</taxon>
        <taxon>Anthozoa</taxon>
        <taxon>Hexacorallia</taxon>
        <taxon>Actiniaria</taxon>
        <taxon>Aiptasiidae</taxon>
        <taxon>Exaiptasia</taxon>
    </lineage>
</organism>
<protein>
    <recommendedName>
        <fullName evidence="1">Death domain-containing protein</fullName>
    </recommendedName>
</protein>
<evidence type="ECO:0000259" key="1">
    <source>
        <dbReference type="PROSITE" id="PS50017"/>
    </source>
</evidence>
<dbReference type="EnsemblMetazoa" id="XM_021046584.2">
    <property type="protein sequence ID" value="XP_020902243.2"/>
    <property type="gene ID" value="LOC110240770"/>
</dbReference>
<dbReference type="GO" id="GO:0007165">
    <property type="term" value="P:signal transduction"/>
    <property type="evidence" value="ECO:0007669"/>
    <property type="project" value="InterPro"/>
</dbReference>
<dbReference type="GeneID" id="110240770"/>
<dbReference type="InterPro" id="IPR011029">
    <property type="entry name" value="DEATH-like_dom_sf"/>
</dbReference>
<evidence type="ECO:0000313" key="2">
    <source>
        <dbReference type="EnsemblMetazoa" id="XP_020902243.2"/>
    </source>
</evidence>
<dbReference type="AlphaFoldDB" id="A0A913XC58"/>
<dbReference type="RefSeq" id="XP_020902243.2">
    <property type="nucleotide sequence ID" value="XM_021046584.2"/>
</dbReference>
<dbReference type="SUPFAM" id="SSF47986">
    <property type="entry name" value="DEATH domain"/>
    <property type="match status" value="2"/>
</dbReference>
<feature type="domain" description="Death" evidence="1">
    <location>
        <begin position="15"/>
        <end position="81"/>
    </location>
</feature>